<dbReference type="InterPro" id="IPR011012">
    <property type="entry name" value="Longin-like_dom_sf"/>
</dbReference>
<evidence type="ECO:0000259" key="6">
    <source>
        <dbReference type="Pfam" id="PF01217"/>
    </source>
</evidence>
<feature type="domain" description="AP complex mu/sigma subunit" evidence="6">
    <location>
        <begin position="34"/>
        <end position="175"/>
    </location>
</feature>
<evidence type="ECO:0000256" key="4">
    <source>
        <dbReference type="ARBA" id="ARBA00022927"/>
    </source>
</evidence>
<evidence type="ECO:0000256" key="5">
    <source>
        <dbReference type="ARBA" id="ARBA00023136"/>
    </source>
</evidence>
<comment type="subcellular location">
    <subcellularLocation>
        <location evidence="1">Endomembrane system</location>
    </subcellularLocation>
</comment>
<keyword evidence="4" id="KW-0653">Protein transport</keyword>
<dbReference type="InterPro" id="IPR022775">
    <property type="entry name" value="AP_mu_sigma_su"/>
</dbReference>
<gene>
    <name evidence="7" type="ORF">CAUS1442_LOCUS13194</name>
</gene>
<protein>
    <recommendedName>
        <fullName evidence="6">AP complex mu/sigma subunit domain-containing protein</fullName>
    </recommendedName>
</protein>
<sequence>MPCFVMQRRAMQHNAVHHPTQRNAIRNTQCNTTYCSNKQGQTRLSSYYEWISMAERTALESEIIRKCLSRSELQCSFLEYRGYKVVYRRYASLFFIVGTKPSIHETENPENELGMLEFIHNLVETMDKWAGSICELDIMYQLEQVHFLVDEMIQNGHIVETNKGNILRPLDLMEREAQKGDSIYR</sequence>
<dbReference type="CDD" id="cd14832">
    <property type="entry name" value="AP4_sigma"/>
    <property type="match status" value="1"/>
</dbReference>
<dbReference type="GO" id="GO:0015031">
    <property type="term" value="P:protein transport"/>
    <property type="evidence" value="ECO:0007669"/>
    <property type="project" value="UniProtKB-KW"/>
</dbReference>
<organism evidence="7">
    <name type="scientific">Craspedostauros australis</name>
    <dbReference type="NCBI Taxonomy" id="1486917"/>
    <lineage>
        <taxon>Eukaryota</taxon>
        <taxon>Sar</taxon>
        <taxon>Stramenopiles</taxon>
        <taxon>Ochrophyta</taxon>
        <taxon>Bacillariophyta</taxon>
        <taxon>Bacillariophyceae</taxon>
        <taxon>Bacillariophycidae</taxon>
        <taxon>Naviculales</taxon>
        <taxon>Naviculaceae</taxon>
        <taxon>Craspedostauros</taxon>
    </lineage>
</organism>
<dbReference type="PANTHER" id="PTHR11753">
    <property type="entry name" value="ADAPTOR COMPLEXES SMALL SUBUNIT FAMILY"/>
    <property type="match status" value="1"/>
</dbReference>
<comment type="similarity">
    <text evidence="2">Belongs to the adaptor complexes small subunit family.</text>
</comment>
<dbReference type="EMBL" id="HBEF01021328">
    <property type="protein sequence ID" value="CAD8341059.1"/>
    <property type="molecule type" value="Transcribed_RNA"/>
</dbReference>
<keyword evidence="3" id="KW-0813">Transport</keyword>
<dbReference type="Pfam" id="PF01217">
    <property type="entry name" value="Clat_adaptor_s"/>
    <property type="match status" value="1"/>
</dbReference>
<dbReference type="GO" id="GO:0005737">
    <property type="term" value="C:cytoplasm"/>
    <property type="evidence" value="ECO:0007669"/>
    <property type="project" value="UniProtKB-ARBA"/>
</dbReference>
<dbReference type="GO" id="GO:0012505">
    <property type="term" value="C:endomembrane system"/>
    <property type="evidence" value="ECO:0007669"/>
    <property type="project" value="UniProtKB-SubCell"/>
</dbReference>
<evidence type="ECO:0000256" key="2">
    <source>
        <dbReference type="ARBA" id="ARBA00006972"/>
    </source>
</evidence>
<evidence type="ECO:0000256" key="1">
    <source>
        <dbReference type="ARBA" id="ARBA00004308"/>
    </source>
</evidence>
<evidence type="ECO:0000313" key="7">
    <source>
        <dbReference type="EMBL" id="CAD8341059.1"/>
    </source>
</evidence>
<dbReference type="InterPro" id="IPR016635">
    <property type="entry name" value="AP_complex_ssu"/>
</dbReference>
<proteinExistence type="inferred from homology"/>
<evidence type="ECO:0000256" key="3">
    <source>
        <dbReference type="ARBA" id="ARBA00022448"/>
    </source>
</evidence>
<dbReference type="AlphaFoldDB" id="A0A7S0F596"/>
<dbReference type="FunFam" id="3.30.450.60:FF:000010">
    <property type="entry name" value="AP complex subunit sigma"/>
    <property type="match status" value="1"/>
</dbReference>
<dbReference type="SUPFAM" id="SSF64356">
    <property type="entry name" value="SNARE-like"/>
    <property type="match status" value="1"/>
</dbReference>
<accession>A0A7S0F596</accession>
<reference evidence="7" key="1">
    <citation type="submission" date="2021-01" db="EMBL/GenBank/DDBJ databases">
        <authorList>
            <person name="Corre E."/>
            <person name="Pelletier E."/>
            <person name="Niang G."/>
            <person name="Scheremetjew M."/>
            <person name="Finn R."/>
            <person name="Kale V."/>
            <person name="Holt S."/>
            <person name="Cochrane G."/>
            <person name="Meng A."/>
            <person name="Brown T."/>
            <person name="Cohen L."/>
        </authorList>
    </citation>
    <scope>NUCLEOTIDE SEQUENCE</scope>
    <source>
        <strain evidence="7">CCMP3328</strain>
    </source>
</reference>
<name>A0A7S0F596_9STRA</name>
<keyword evidence="5" id="KW-0472">Membrane</keyword>
<dbReference type="Gene3D" id="3.30.450.60">
    <property type="match status" value="1"/>
</dbReference>